<protein>
    <submittedName>
        <fullName evidence="6">PEP-utilizing enzyme</fullName>
    </submittedName>
</protein>
<dbReference type="PANTHER" id="PTHR43030:SF1">
    <property type="entry name" value="PHOSPHOENOLPYRUVATE SYNTHASE"/>
    <property type="match status" value="1"/>
</dbReference>
<reference evidence="7" key="1">
    <citation type="journal article" date="2019" name="Int. J. Syst. Evol. Microbiol.">
        <title>The Global Catalogue of Microorganisms (GCM) 10K type strain sequencing project: providing services to taxonomists for standard genome sequencing and annotation.</title>
        <authorList>
            <consortium name="The Broad Institute Genomics Platform"/>
            <consortium name="The Broad Institute Genome Sequencing Center for Infectious Disease"/>
            <person name="Wu L."/>
            <person name="Ma J."/>
        </authorList>
    </citation>
    <scope>NUCLEOTIDE SEQUENCE [LARGE SCALE GENOMIC DNA]</scope>
    <source>
        <strain evidence="7">JCM 19635</strain>
    </source>
</reference>
<dbReference type="InterPro" id="IPR006319">
    <property type="entry name" value="PEP_synth"/>
</dbReference>
<dbReference type="Pfam" id="PF00391">
    <property type="entry name" value="PEP-utilizers"/>
    <property type="match status" value="1"/>
</dbReference>
<sequence>MTNELYIVQARPETIHHGRQALRLHEYRLTQKGTVLAAGKAVGNQIVSGTARILASPADGHRLQQGDILVTDITSPDWNTVMRKASVIVTNKGGRTSHAAIVAREPGAVGRGGHAQRHRSHPGRAAHHRVLRRGRHGPSVRGRPSLAGN</sequence>
<dbReference type="EMBL" id="JBHTEK010000005">
    <property type="protein sequence ID" value="MFC7671024.1"/>
    <property type="molecule type" value="Genomic_DNA"/>
</dbReference>
<dbReference type="InterPro" id="IPR008279">
    <property type="entry name" value="PEP-util_enz_mobile_dom"/>
</dbReference>
<dbReference type="PANTHER" id="PTHR43030">
    <property type="entry name" value="PHOSPHOENOLPYRUVATE SYNTHASE"/>
    <property type="match status" value="1"/>
</dbReference>
<comment type="similarity">
    <text evidence="1">Belongs to the PEP-utilizing enzyme family.</text>
</comment>
<dbReference type="SUPFAM" id="SSF52009">
    <property type="entry name" value="Phosphohistidine domain"/>
    <property type="match status" value="1"/>
</dbReference>
<dbReference type="InterPro" id="IPR018274">
    <property type="entry name" value="PEP_util_AS"/>
</dbReference>
<evidence type="ECO:0000313" key="6">
    <source>
        <dbReference type="EMBL" id="MFC7671024.1"/>
    </source>
</evidence>
<evidence type="ECO:0000256" key="1">
    <source>
        <dbReference type="ARBA" id="ARBA00007837"/>
    </source>
</evidence>
<evidence type="ECO:0000256" key="2">
    <source>
        <dbReference type="ARBA" id="ARBA00022741"/>
    </source>
</evidence>
<keyword evidence="2" id="KW-0547">Nucleotide-binding</keyword>
<name>A0ABW2UFS2_9BACT</name>
<dbReference type="Gene3D" id="3.50.30.10">
    <property type="entry name" value="Phosphohistidine domain"/>
    <property type="match status" value="1"/>
</dbReference>
<comment type="caution">
    <text evidence="6">The sequence shown here is derived from an EMBL/GenBank/DDBJ whole genome shotgun (WGS) entry which is preliminary data.</text>
</comment>
<feature type="domain" description="PEP-utilising enzyme mobile" evidence="5">
    <location>
        <begin position="64"/>
        <end position="107"/>
    </location>
</feature>
<evidence type="ECO:0000259" key="5">
    <source>
        <dbReference type="Pfam" id="PF00391"/>
    </source>
</evidence>
<keyword evidence="3" id="KW-0067">ATP-binding</keyword>
<evidence type="ECO:0000256" key="3">
    <source>
        <dbReference type="ARBA" id="ARBA00022840"/>
    </source>
</evidence>
<evidence type="ECO:0000313" key="7">
    <source>
        <dbReference type="Proteomes" id="UP001596513"/>
    </source>
</evidence>
<dbReference type="PROSITE" id="PS00370">
    <property type="entry name" value="PEP_ENZYMES_PHOS_SITE"/>
    <property type="match status" value="1"/>
</dbReference>
<keyword evidence="7" id="KW-1185">Reference proteome</keyword>
<proteinExistence type="inferred from homology"/>
<dbReference type="InterPro" id="IPR036637">
    <property type="entry name" value="Phosphohistidine_dom_sf"/>
</dbReference>
<dbReference type="RefSeq" id="WP_380206972.1">
    <property type="nucleotide sequence ID" value="NZ_JBHTEK010000005.1"/>
</dbReference>
<feature type="region of interest" description="Disordered" evidence="4">
    <location>
        <begin position="109"/>
        <end position="149"/>
    </location>
</feature>
<dbReference type="Proteomes" id="UP001596513">
    <property type="component" value="Unassembled WGS sequence"/>
</dbReference>
<gene>
    <name evidence="6" type="ORF">ACFQT0_29245</name>
</gene>
<accession>A0ABW2UFS2</accession>
<feature type="compositionally biased region" description="Basic residues" evidence="4">
    <location>
        <begin position="114"/>
        <end position="138"/>
    </location>
</feature>
<organism evidence="6 7">
    <name type="scientific">Hymenobacter humi</name>
    <dbReference type="NCBI Taxonomy" id="1411620"/>
    <lineage>
        <taxon>Bacteria</taxon>
        <taxon>Pseudomonadati</taxon>
        <taxon>Bacteroidota</taxon>
        <taxon>Cytophagia</taxon>
        <taxon>Cytophagales</taxon>
        <taxon>Hymenobacteraceae</taxon>
        <taxon>Hymenobacter</taxon>
    </lineage>
</organism>
<evidence type="ECO:0000256" key="4">
    <source>
        <dbReference type="SAM" id="MobiDB-lite"/>
    </source>
</evidence>